<dbReference type="Pfam" id="PF04003">
    <property type="entry name" value="Utp12"/>
    <property type="match status" value="1"/>
</dbReference>
<gene>
    <name evidence="6" type="ORF">AMS68_001955</name>
</gene>
<name>A0A6H0XP83_9PEZI</name>
<dbReference type="GO" id="GO:0032040">
    <property type="term" value="C:small-subunit processome"/>
    <property type="evidence" value="ECO:0007669"/>
    <property type="project" value="TreeGrafter"/>
</dbReference>
<dbReference type="Pfam" id="PF25172">
    <property type="entry name" value="Beta-prop_WDR3_2nd"/>
    <property type="match status" value="1"/>
</dbReference>
<organism evidence="6 7">
    <name type="scientific">Peltaster fructicola</name>
    <dbReference type="NCBI Taxonomy" id="286661"/>
    <lineage>
        <taxon>Eukaryota</taxon>
        <taxon>Fungi</taxon>
        <taxon>Dikarya</taxon>
        <taxon>Ascomycota</taxon>
        <taxon>Pezizomycotina</taxon>
        <taxon>Dothideomycetes</taxon>
        <taxon>Dothideomycetes incertae sedis</taxon>
        <taxon>Peltaster</taxon>
    </lineage>
</organism>
<feature type="repeat" description="WD" evidence="4">
    <location>
        <begin position="185"/>
        <end position="211"/>
    </location>
</feature>
<dbReference type="OrthoDB" id="407922at2759"/>
<feature type="repeat" description="WD" evidence="4">
    <location>
        <begin position="107"/>
        <end position="148"/>
    </location>
</feature>
<dbReference type="GO" id="GO:0030515">
    <property type="term" value="F:snoRNA binding"/>
    <property type="evidence" value="ECO:0007669"/>
    <property type="project" value="TreeGrafter"/>
</dbReference>
<dbReference type="InterPro" id="IPR051570">
    <property type="entry name" value="TBC1_cilium_biogenesis"/>
</dbReference>
<dbReference type="PROSITE" id="PS50082">
    <property type="entry name" value="WD_REPEATS_2"/>
    <property type="match status" value="8"/>
</dbReference>
<evidence type="ECO:0000256" key="4">
    <source>
        <dbReference type="PROSITE-ProRule" id="PRU00221"/>
    </source>
</evidence>
<dbReference type="FunFam" id="2.130.10.10:FF:000157">
    <property type="entry name" value="WD repeat domain 3"/>
    <property type="match status" value="1"/>
</dbReference>
<protein>
    <recommendedName>
        <fullName evidence="5">Small-subunit processome Utp12 domain-containing protein</fullName>
    </recommendedName>
</protein>
<dbReference type="InterPro" id="IPR020472">
    <property type="entry name" value="WD40_PAC1"/>
</dbReference>
<feature type="repeat" description="WD" evidence="4">
    <location>
        <begin position="494"/>
        <end position="525"/>
    </location>
</feature>
<evidence type="ECO:0000256" key="2">
    <source>
        <dbReference type="ARBA" id="ARBA00022737"/>
    </source>
</evidence>
<dbReference type="GO" id="GO:0030490">
    <property type="term" value="P:maturation of SSU-rRNA"/>
    <property type="evidence" value="ECO:0007669"/>
    <property type="project" value="TreeGrafter"/>
</dbReference>
<reference evidence="6 7" key="1">
    <citation type="journal article" date="2016" name="Sci. Rep.">
        <title>Peltaster fructicola genome reveals evolution from an invasive phytopathogen to an ectophytic parasite.</title>
        <authorList>
            <person name="Xu C."/>
            <person name="Chen H."/>
            <person name="Gleason M.L."/>
            <person name="Xu J.R."/>
            <person name="Liu H."/>
            <person name="Zhang R."/>
            <person name="Sun G."/>
        </authorList>
    </citation>
    <scope>NUCLEOTIDE SEQUENCE [LARGE SCALE GENOMIC DNA]</scope>
    <source>
        <strain evidence="6 7">LNHT1506</strain>
    </source>
</reference>
<dbReference type="InterPro" id="IPR015943">
    <property type="entry name" value="WD40/YVTN_repeat-like_dom_sf"/>
</dbReference>
<dbReference type="PRINTS" id="PR00320">
    <property type="entry name" value="GPROTEINBRPT"/>
</dbReference>
<keyword evidence="1 4" id="KW-0853">WD repeat</keyword>
<dbReference type="SUPFAM" id="SSF50978">
    <property type="entry name" value="WD40 repeat-like"/>
    <property type="match status" value="2"/>
</dbReference>
<dbReference type="CDD" id="cd00200">
    <property type="entry name" value="WD40"/>
    <property type="match status" value="2"/>
</dbReference>
<proteinExistence type="inferred from homology"/>
<dbReference type="PROSITE" id="PS00678">
    <property type="entry name" value="WD_REPEATS_1"/>
    <property type="match status" value="2"/>
</dbReference>
<feature type="repeat" description="WD" evidence="4">
    <location>
        <begin position="273"/>
        <end position="314"/>
    </location>
</feature>
<keyword evidence="2" id="KW-0677">Repeat</keyword>
<comment type="similarity">
    <text evidence="3">Belongs to the WD repeat WDR3/UTP12 family.</text>
</comment>
<dbReference type="EMBL" id="CP051139">
    <property type="protein sequence ID" value="QIW96437.1"/>
    <property type="molecule type" value="Genomic_DNA"/>
</dbReference>
<dbReference type="PROSITE" id="PS50294">
    <property type="entry name" value="WD_REPEATS_REGION"/>
    <property type="match status" value="5"/>
</dbReference>
<dbReference type="InterPro" id="IPR019775">
    <property type="entry name" value="WD40_repeat_CS"/>
</dbReference>
<dbReference type="InterPro" id="IPR036322">
    <property type="entry name" value="WD40_repeat_dom_sf"/>
</dbReference>
<evidence type="ECO:0000313" key="6">
    <source>
        <dbReference type="EMBL" id="QIW96437.1"/>
    </source>
</evidence>
<dbReference type="Pfam" id="PF25173">
    <property type="entry name" value="Beta-prop_WDR3_1st"/>
    <property type="match status" value="1"/>
</dbReference>
<feature type="repeat" description="WD" evidence="4">
    <location>
        <begin position="83"/>
        <end position="106"/>
    </location>
</feature>
<dbReference type="PANTHER" id="PTHR19853:SF0">
    <property type="entry name" value="WD REPEAT-CONTAINING PROTEIN 3"/>
    <property type="match status" value="1"/>
</dbReference>
<dbReference type="InterPro" id="IPR001680">
    <property type="entry name" value="WD40_rpt"/>
</dbReference>
<dbReference type="Gene3D" id="2.130.10.10">
    <property type="entry name" value="YVTN repeat-like/Quinoprotein amine dehydrogenase"/>
    <property type="match status" value="4"/>
</dbReference>
<dbReference type="Proteomes" id="UP000503462">
    <property type="component" value="Chromosome 1"/>
</dbReference>
<evidence type="ECO:0000259" key="5">
    <source>
        <dbReference type="Pfam" id="PF04003"/>
    </source>
</evidence>
<keyword evidence="7" id="KW-1185">Reference proteome</keyword>
<evidence type="ECO:0000313" key="7">
    <source>
        <dbReference type="Proteomes" id="UP000503462"/>
    </source>
</evidence>
<dbReference type="GO" id="GO:0034388">
    <property type="term" value="C:Pwp2p-containing subcomplex of 90S preribosome"/>
    <property type="evidence" value="ECO:0007669"/>
    <property type="project" value="TreeGrafter"/>
</dbReference>
<feature type="domain" description="Small-subunit processome Utp12" evidence="5">
    <location>
        <begin position="822"/>
        <end position="923"/>
    </location>
</feature>
<evidence type="ECO:0000256" key="3">
    <source>
        <dbReference type="ARBA" id="ARBA00038229"/>
    </source>
</evidence>
<evidence type="ECO:0000256" key="1">
    <source>
        <dbReference type="ARBA" id="ARBA00022574"/>
    </source>
</evidence>
<dbReference type="SMART" id="SM00320">
    <property type="entry name" value="WD40"/>
    <property type="match status" value="12"/>
</dbReference>
<accession>A0A6H0XP83</accession>
<sequence length="958" mass="106866">MVRSYRKYEADRSFGTICTATSNAIWLPTSSVNKSSAGRTYSGANEDVLCWDLKTSELLSTWHDGDNKSEVTFIAPCNAQPDLVAAGYSDGSIRIWDALSGQIVLNFNGHRSAITQLRFDSDGARLISGSKDTDIIVWNLLSETAEFRLRGHKDQITGLGILRTPVNTRQSPSLDEAVDVVQETEERYLLSTSKDALVKIWDLQSPACIETHVAQTNGECWALALNNDTDGCITAGNDGELRVWSVDLNSLGALGGLLDTKKSDVLKSQGILHRQGKDRTTGIHFHPKQDYIAVHGSDKAVEIWRIRTAEEVHKHLQRKRRRRREKASATGIELPIDESSDAPDAEDVFIPYVIIRTTGKVKSIDWAGKGTSKALSLLVATTNNQLEVYSITTHSANTSKEAPEYERTLGVELPGHRTDVRALALSSDDRMLASASNGQLKIWNLKTRSCLRTLECGQALCAAFLPGDRIVLLGTKTGELELHDISTSTLIESIKAHEGAVWTLTVHPDGKNVVTGSADKSARFWRFDVVEEDIPGTRRTMQRLKLTQTRELRLSDEILSIQISPDQRLLAASTLDNTVKVFFCDSLKLFLTLYGHKLPVLSLSISSDSKLIATCSADKNVRIWGLDFGDCHKAFFAHQDSVMGVSFISHPIEGDEKHIAFSCSKDGALKTWDADKFAQIQRLDGHKGEIWAMVVGRTGETIVTAGHDKAIRLWTVGDDLVFLEEERERELEEIYESTLAQNLDRDYREDEAQRGAEDDVAAAGKQTISTLTHGEKIMEALEQAIEDHALMQAYEEEKESNPRLAVPQRNPIFLALGNISAEEHVLKVLQKIPSPSLNDALLVIPFSTLPQLFLFLAIFLNKRMRPELAWRVAYFLLQAHMQQIIASRNMRQVLSDILEGFERWQKEERQIVGFNLAGLDIMSRDARDNERFTYIDDTVEDDADLTKGRKKRAFANVA</sequence>
<dbReference type="InterPro" id="IPR007148">
    <property type="entry name" value="SSU_processome_Utp12"/>
</dbReference>
<dbReference type="PANTHER" id="PTHR19853">
    <property type="entry name" value="WD REPEAT CONTAINING PROTEIN 3 WDR3"/>
    <property type="match status" value="1"/>
</dbReference>
<feature type="repeat" description="WD" evidence="4">
    <location>
        <begin position="593"/>
        <end position="634"/>
    </location>
</feature>
<feature type="repeat" description="WD" evidence="4">
    <location>
        <begin position="683"/>
        <end position="716"/>
    </location>
</feature>
<dbReference type="AlphaFoldDB" id="A0A6H0XP83"/>
<feature type="repeat" description="WD" evidence="4">
    <location>
        <begin position="413"/>
        <end position="453"/>
    </location>
</feature>